<feature type="domain" description="Fe-containing alcohol dehydrogenase-like C-terminal" evidence="3">
    <location>
        <begin position="238"/>
        <end position="443"/>
    </location>
</feature>
<sequence length="444" mass="48041">MPQTEVYRPAFTDPPGTNVAGIPTAKLKLSSPDVSYGLTYQEACAKHVQHTYNASRVYIIASGTLSRESDRVRTLIEAIGQDKVVGCTEGMTPHTPYSEILQITADAKEANTDCLVTLGGGSITDGAKMVAFCLANDIRTRDELVRYSAESTDVPSEVHEPTVPLIAIPTSLSGGEVLLRHTLCSTSDADYVQYFSLSGGTDDVTKHKVPFLHSGMGVNLVILDPELCTTTPPYHWLSTGVRSLDHCVEALCSLHGTDKSDRNAEEGLKLLVPSLLKCKQDPQDLEARHNCQMAVMLAMDNIRAGIPMGGSHAIGHQLGPLGVAHGVTSCILCPAVMKYNMKHANGNPQIIKRQQRVRGILWSDPEVAKLLKSKGLQEDTSDLGDLLDVVIRALGLPRTVTELGIKRDVFPSLAKRSLADIWSPTNPVPLVRAEQVQEILEAVV</sequence>
<dbReference type="GO" id="GO:0005739">
    <property type="term" value="C:mitochondrion"/>
    <property type="evidence" value="ECO:0007669"/>
    <property type="project" value="TreeGrafter"/>
</dbReference>
<dbReference type="AlphaFoldDB" id="A0A1C1CTH5"/>
<keyword evidence="1" id="KW-0560">Oxidoreductase</keyword>
<dbReference type="Pfam" id="PF00465">
    <property type="entry name" value="Fe-ADH"/>
    <property type="match status" value="1"/>
</dbReference>
<dbReference type="PANTHER" id="PTHR11496:SF107">
    <property type="entry name" value="ALCOHOL DEHYDROGENASE, PUTATIVE (AFU_ORTHOLOGUE AFUA_1G06800)-RELATED"/>
    <property type="match status" value="1"/>
</dbReference>
<feature type="domain" description="Alcohol dehydrogenase iron-type/glycerol dehydrogenase GldA" evidence="2">
    <location>
        <begin position="50"/>
        <end position="176"/>
    </location>
</feature>
<dbReference type="InterPro" id="IPR039697">
    <property type="entry name" value="Alcohol_dehydrogenase_Fe"/>
</dbReference>
<gene>
    <name evidence="4" type="ORF">CLCR_08555</name>
</gene>
<organism evidence="4 5">
    <name type="scientific">Cladophialophora carrionii</name>
    <dbReference type="NCBI Taxonomy" id="86049"/>
    <lineage>
        <taxon>Eukaryota</taxon>
        <taxon>Fungi</taxon>
        <taxon>Dikarya</taxon>
        <taxon>Ascomycota</taxon>
        <taxon>Pezizomycotina</taxon>
        <taxon>Eurotiomycetes</taxon>
        <taxon>Chaetothyriomycetidae</taxon>
        <taxon>Chaetothyriales</taxon>
        <taxon>Herpotrichiellaceae</taxon>
        <taxon>Cladophialophora</taxon>
    </lineage>
</organism>
<reference evidence="5" key="1">
    <citation type="submission" date="2015-07" db="EMBL/GenBank/DDBJ databases">
        <authorList>
            <person name="Teixeira M.M."/>
            <person name="Souza R.C."/>
            <person name="Almeida L.G."/>
            <person name="Vicente V.A."/>
            <person name="de Hoog S."/>
            <person name="Bocca A.L."/>
            <person name="de Almeida S.R."/>
            <person name="Vasconcelos A.T."/>
            <person name="Felipe M.S."/>
        </authorList>
    </citation>
    <scope>NUCLEOTIDE SEQUENCE [LARGE SCALE GENOMIC DNA]</scope>
    <source>
        <strain evidence="5">KSF</strain>
    </source>
</reference>
<evidence type="ECO:0000259" key="2">
    <source>
        <dbReference type="Pfam" id="PF00465"/>
    </source>
</evidence>
<dbReference type="SUPFAM" id="SSF56796">
    <property type="entry name" value="Dehydroquinate synthase-like"/>
    <property type="match status" value="1"/>
</dbReference>
<evidence type="ECO:0000256" key="1">
    <source>
        <dbReference type="ARBA" id="ARBA00023002"/>
    </source>
</evidence>
<keyword evidence="5" id="KW-1185">Reference proteome</keyword>
<dbReference type="Proteomes" id="UP000094526">
    <property type="component" value="Unassembled WGS sequence"/>
</dbReference>
<comment type="caution">
    <text evidence="4">The sequence shown here is derived from an EMBL/GenBank/DDBJ whole genome shotgun (WGS) entry which is preliminary data.</text>
</comment>
<protein>
    <submittedName>
        <fullName evidence="4">Putative Fe-containing alcohol dehydrogenase</fullName>
    </submittedName>
</protein>
<dbReference type="InterPro" id="IPR056798">
    <property type="entry name" value="ADH_Fe_C"/>
</dbReference>
<dbReference type="STRING" id="86049.A0A1C1CTH5"/>
<dbReference type="VEuPathDB" id="FungiDB:G647_06336"/>
<dbReference type="CDD" id="cd08192">
    <property type="entry name" value="MAR-like"/>
    <property type="match status" value="1"/>
</dbReference>
<dbReference type="EMBL" id="LGRB01000009">
    <property type="protein sequence ID" value="OCT51780.1"/>
    <property type="molecule type" value="Genomic_DNA"/>
</dbReference>
<accession>A0A1C1CTH5</accession>
<dbReference type="GO" id="GO:0046872">
    <property type="term" value="F:metal ion binding"/>
    <property type="evidence" value="ECO:0007669"/>
    <property type="project" value="InterPro"/>
</dbReference>
<dbReference type="GO" id="GO:0004022">
    <property type="term" value="F:alcohol dehydrogenase (NAD+) activity"/>
    <property type="evidence" value="ECO:0007669"/>
    <property type="project" value="TreeGrafter"/>
</dbReference>
<evidence type="ECO:0000313" key="4">
    <source>
        <dbReference type="EMBL" id="OCT51780.1"/>
    </source>
</evidence>
<dbReference type="Pfam" id="PF25137">
    <property type="entry name" value="ADH_Fe_C"/>
    <property type="match status" value="1"/>
</dbReference>
<proteinExistence type="predicted"/>
<dbReference type="Gene3D" id="3.40.50.1970">
    <property type="match status" value="1"/>
</dbReference>
<dbReference type="InterPro" id="IPR001670">
    <property type="entry name" value="ADH_Fe/GldA"/>
</dbReference>
<dbReference type="PANTHER" id="PTHR11496">
    <property type="entry name" value="ALCOHOL DEHYDROGENASE"/>
    <property type="match status" value="1"/>
</dbReference>
<evidence type="ECO:0000313" key="5">
    <source>
        <dbReference type="Proteomes" id="UP000094526"/>
    </source>
</evidence>
<dbReference type="VEuPathDB" id="FungiDB:CLCR_08555"/>
<name>A0A1C1CTH5_9EURO</name>
<evidence type="ECO:0000259" key="3">
    <source>
        <dbReference type="Pfam" id="PF25137"/>
    </source>
</evidence>
<dbReference type="eggNOG" id="KOG3857">
    <property type="taxonomic scope" value="Eukaryota"/>
</dbReference>
<dbReference type="Gene3D" id="1.20.1090.10">
    <property type="entry name" value="Dehydroquinate synthase-like - alpha domain"/>
    <property type="match status" value="1"/>
</dbReference>
<dbReference type="OrthoDB" id="339764at2759"/>